<keyword evidence="3" id="KW-1003">Cell membrane</keyword>
<reference evidence="9" key="1">
    <citation type="submission" date="2021-04" db="EMBL/GenBank/DDBJ databases">
        <title>Pseudaminobacter soli sp. nov., isolated from paddy soil contaminated by heavy metals.</title>
        <authorList>
            <person name="Zhang K."/>
        </authorList>
    </citation>
    <scope>NUCLEOTIDE SEQUENCE</scope>
    <source>
        <strain evidence="9">19-2017</strain>
    </source>
</reference>
<evidence type="ECO:0000259" key="8">
    <source>
        <dbReference type="Pfam" id="PF00528"/>
    </source>
</evidence>
<dbReference type="PANTHER" id="PTHR30151:SF41">
    <property type="entry name" value="ABC TRANSPORTER PERMEASE PROTEIN"/>
    <property type="match status" value="1"/>
</dbReference>
<dbReference type="AlphaFoldDB" id="A0A942I2R4"/>
<feature type="transmembrane region" description="Helical" evidence="7">
    <location>
        <begin position="315"/>
        <end position="337"/>
    </location>
</feature>
<organism evidence="9 10">
    <name type="scientific">Pseudaminobacter soli</name>
    <name type="common">ex Zhang et al. 2022</name>
    <dbReference type="NCBI Taxonomy" id="2831468"/>
    <lineage>
        <taxon>Bacteria</taxon>
        <taxon>Pseudomonadati</taxon>
        <taxon>Pseudomonadota</taxon>
        <taxon>Alphaproteobacteria</taxon>
        <taxon>Hyphomicrobiales</taxon>
        <taxon>Phyllobacteriaceae</taxon>
        <taxon>Pseudaminobacter</taxon>
    </lineage>
</organism>
<feature type="transmembrane region" description="Helical" evidence="7">
    <location>
        <begin position="223"/>
        <end position="246"/>
    </location>
</feature>
<dbReference type="InterPro" id="IPR000515">
    <property type="entry name" value="MetI-like"/>
</dbReference>
<evidence type="ECO:0000313" key="9">
    <source>
        <dbReference type="EMBL" id="MBS3649143.1"/>
    </source>
</evidence>
<keyword evidence="6 7" id="KW-0472">Membrane</keyword>
<evidence type="ECO:0000256" key="6">
    <source>
        <dbReference type="ARBA" id="ARBA00023136"/>
    </source>
</evidence>
<dbReference type="EMBL" id="JAGWCR010000005">
    <property type="protein sequence ID" value="MBS3649143.1"/>
    <property type="molecule type" value="Genomic_DNA"/>
</dbReference>
<comment type="caution">
    <text evidence="9">The sequence shown here is derived from an EMBL/GenBank/DDBJ whole genome shotgun (WGS) entry which is preliminary data.</text>
</comment>
<dbReference type="GO" id="GO:0055085">
    <property type="term" value="P:transmembrane transport"/>
    <property type="evidence" value="ECO:0007669"/>
    <property type="project" value="InterPro"/>
</dbReference>
<dbReference type="Gene3D" id="1.10.3720.10">
    <property type="entry name" value="MetI-like"/>
    <property type="match status" value="1"/>
</dbReference>
<keyword evidence="2" id="KW-0813">Transport</keyword>
<feature type="transmembrane region" description="Helical" evidence="7">
    <location>
        <begin position="349"/>
        <end position="370"/>
    </location>
</feature>
<dbReference type="Pfam" id="PF00528">
    <property type="entry name" value="BPD_transp_1"/>
    <property type="match status" value="1"/>
</dbReference>
<evidence type="ECO:0000256" key="1">
    <source>
        <dbReference type="ARBA" id="ARBA00004651"/>
    </source>
</evidence>
<evidence type="ECO:0000313" key="10">
    <source>
        <dbReference type="Proteomes" id="UP000680348"/>
    </source>
</evidence>
<feature type="transmembrane region" description="Helical" evidence="7">
    <location>
        <begin position="74"/>
        <end position="94"/>
    </location>
</feature>
<evidence type="ECO:0000256" key="7">
    <source>
        <dbReference type="SAM" id="Phobius"/>
    </source>
</evidence>
<feature type="transmembrane region" description="Helical" evidence="7">
    <location>
        <begin position="132"/>
        <end position="153"/>
    </location>
</feature>
<gene>
    <name evidence="9" type="ORF">KEU06_11040</name>
</gene>
<feature type="transmembrane region" description="Helical" evidence="7">
    <location>
        <begin position="252"/>
        <end position="273"/>
    </location>
</feature>
<dbReference type="InterPro" id="IPR035906">
    <property type="entry name" value="MetI-like_sf"/>
</dbReference>
<evidence type="ECO:0000256" key="2">
    <source>
        <dbReference type="ARBA" id="ARBA00022448"/>
    </source>
</evidence>
<feature type="transmembrane region" description="Helical" evidence="7">
    <location>
        <begin position="100"/>
        <end position="120"/>
    </location>
</feature>
<feature type="transmembrane region" description="Helical" evidence="7">
    <location>
        <begin position="189"/>
        <end position="211"/>
    </location>
</feature>
<proteinExistence type="predicted"/>
<dbReference type="SUPFAM" id="SSF161098">
    <property type="entry name" value="MetI-like"/>
    <property type="match status" value="1"/>
</dbReference>
<keyword evidence="4 7" id="KW-0812">Transmembrane</keyword>
<evidence type="ECO:0000256" key="4">
    <source>
        <dbReference type="ARBA" id="ARBA00022692"/>
    </source>
</evidence>
<keyword evidence="10" id="KW-1185">Reference proteome</keyword>
<feature type="domain" description="ABC transmembrane type-1" evidence="8">
    <location>
        <begin position="204"/>
        <end position="373"/>
    </location>
</feature>
<dbReference type="GO" id="GO:0005886">
    <property type="term" value="C:plasma membrane"/>
    <property type="evidence" value="ECO:0007669"/>
    <property type="project" value="UniProtKB-SubCell"/>
</dbReference>
<evidence type="ECO:0000256" key="5">
    <source>
        <dbReference type="ARBA" id="ARBA00022989"/>
    </source>
</evidence>
<feature type="transmembrane region" description="Helical" evidence="7">
    <location>
        <begin position="51"/>
        <end position="67"/>
    </location>
</feature>
<dbReference type="PANTHER" id="PTHR30151">
    <property type="entry name" value="ALKANE SULFONATE ABC TRANSPORTER-RELATED, MEMBRANE SUBUNIT"/>
    <property type="match status" value="1"/>
</dbReference>
<dbReference type="Proteomes" id="UP000680348">
    <property type="component" value="Unassembled WGS sequence"/>
</dbReference>
<sequence length="384" mass="40714">MRWFTPSWQVLVAIVLCVVAAVLGPASGPEAGALADPTATIIYPYFTTKDYIFGLIFPAGAISMMRIPAVAAALVLFIGAHGAAWLLLSGIAGFEGTALAPFYLLLAAAWLLAWRCVTILSSLAPAGRGERMLLRLLIPAIFGLWLLIIWEAVTRGAGVPFVLLPPPSAIAARIANSLPILAADVKQTILKAVLAGYVIGCGAGLAAAILADRFGFLRRGLLPIGNMVSALPIIGIAPIMVMWFGFDWHSKAAVVVVMTFFPMLVNTVTGLAASGHMERDLMRTYAAGYWQTLVKLRLPAAAPFIFNALKINSTLALIGAIVAEFFGTPVVGMGFRISTEVGRMNIDMVWAEIAVAAVAGSVFYGVVSLFERAATFWHPSVRGG</sequence>
<comment type="subcellular location">
    <subcellularLocation>
        <location evidence="1">Cell membrane</location>
        <topology evidence="1">Multi-pass membrane protein</topology>
    </subcellularLocation>
</comment>
<evidence type="ECO:0000256" key="3">
    <source>
        <dbReference type="ARBA" id="ARBA00022475"/>
    </source>
</evidence>
<name>A0A942I2R4_9HYPH</name>
<dbReference type="RefSeq" id="WP_188254710.1">
    <property type="nucleotide sequence ID" value="NZ_JABVCF010000005.1"/>
</dbReference>
<keyword evidence="5 7" id="KW-1133">Transmembrane helix</keyword>
<accession>A0A942I2R4</accession>
<protein>
    <submittedName>
        <fullName evidence="9">ABC transporter permease</fullName>
    </submittedName>
</protein>